<dbReference type="AlphaFoldDB" id="A0A085MZZ1"/>
<dbReference type="EMBL" id="KL367588">
    <property type="protein sequence ID" value="KFD62787.1"/>
    <property type="molecule type" value="Genomic_DNA"/>
</dbReference>
<protein>
    <submittedName>
        <fullName evidence="1">Uncharacterized protein</fullName>
    </submittedName>
</protein>
<dbReference type="PANTHER" id="PTHR47027">
    <property type="entry name" value="REVERSE TRANSCRIPTASE DOMAIN-CONTAINING PROTEIN"/>
    <property type="match status" value="1"/>
</dbReference>
<name>A0A085MZZ1_9BILA</name>
<reference evidence="1" key="1">
    <citation type="journal article" date="2014" name="Nat. Genet.">
        <title>Genome and transcriptome of the porcine whipworm Trichuris suis.</title>
        <authorList>
            <person name="Jex A.R."/>
            <person name="Nejsum P."/>
            <person name="Schwarz E.M."/>
            <person name="Hu L."/>
            <person name="Young N.D."/>
            <person name="Hall R.S."/>
            <person name="Korhonen P.K."/>
            <person name="Liao S."/>
            <person name="Thamsborg S."/>
            <person name="Xia J."/>
            <person name="Xu P."/>
            <person name="Wang S."/>
            <person name="Scheerlinck J.P."/>
            <person name="Hofmann A."/>
            <person name="Sternberg P.W."/>
            <person name="Wang J."/>
            <person name="Gasser R.B."/>
        </authorList>
    </citation>
    <scope>NUCLEOTIDE SEQUENCE [LARGE SCALE GENOMIC DNA]</scope>
    <source>
        <strain evidence="1">DCEP-RM93F</strain>
    </source>
</reference>
<dbReference type="Proteomes" id="UP000030758">
    <property type="component" value="Unassembled WGS sequence"/>
</dbReference>
<accession>A0A085MZZ1</accession>
<gene>
    <name evidence="1" type="ORF">M514_25067</name>
</gene>
<dbReference type="PANTHER" id="PTHR47027:SF8">
    <property type="entry name" value="RIBONUCLEASE H"/>
    <property type="match status" value="1"/>
</dbReference>
<proteinExistence type="predicted"/>
<sequence>MQNIKKTKILATGPISPWEIEGEKLETVTEFTYLGSKVAADSDRSHEIKRRTLLGKKAMV</sequence>
<evidence type="ECO:0000313" key="1">
    <source>
        <dbReference type="EMBL" id="KFD62787.1"/>
    </source>
</evidence>
<organism evidence="1">
    <name type="scientific">Trichuris suis</name>
    <name type="common">pig whipworm</name>
    <dbReference type="NCBI Taxonomy" id="68888"/>
    <lineage>
        <taxon>Eukaryota</taxon>
        <taxon>Metazoa</taxon>
        <taxon>Ecdysozoa</taxon>
        <taxon>Nematoda</taxon>
        <taxon>Enoplea</taxon>
        <taxon>Dorylaimia</taxon>
        <taxon>Trichinellida</taxon>
        <taxon>Trichuridae</taxon>
        <taxon>Trichuris</taxon>
    </lineage>
</organism>